<feature type="transmembrane region" description="Helical" evidence="6">
    <location>
        <begin position="704"/>
        <end position="723"/>
    </location>
</feature>
<dbReference type="PANTHER" id="PTHR43791">
    <property type="entry name" value="PERMEASE-RELATED"/>
    <property type="match status" value="1"/>
</dbReference>
<keyword evidence="3 6" id="KW-0812">Transmembrane</keyword>
<evidence type="ECO:0000256" key="4">
    <source>
        <dbReference type="ARBA" id="ARBA00022989"/>
    </source>
</evidence>
<dbReference type="EMBL" id="GL891302">
    <property type="protein sequence ID" value="EGO61574.1"/>
    <property type="molecule type" value="Genomic_DNA"/>
</dbReference>
<dbReference type="PANTHER" id="PTHR43791:SF14">
    <property type="entry name" value="MFS GENERAL SUBSTRATE TRANSPORTER"/>
    <property type="match status" value="1"/>
</dbReference>
<dbReference type="SUPFAM" id="SSF103473">
    <property type="entry name" value="MFS general substrate transporter"/>
    <property type="match status" value="1"/>
</dbReference>
<dbReference type="Pfam" id="PF07690">
    <property type="entry name" value="MFS_1"/>
    <property type="match status" value="1"/>
</dbReference>
<feature type="transmembrane region" description="Helical" evidence="6">
    <location>
        <begin position="429"/>
        <end position="451"/>
    </location>
</feature>
<evidence type="ECO:0000256" key="3">
    <source>
        <dbReference type="ARBA" id="ARBA00022692"/>
    </source>
</evidence>
<feature type="transmembrane region" description="Helical" evidence="6">
    <location>
        <begin position="633"/>
        <end position="655"/>
    </location>
</feature>
<name>F8ME39_NEUT8</name>
<evidence type="ECO:0000256" key="5">
    <source>
        <dbReference type="ARBA" id="ARBA00023136"/>
    </source>
</evidence>
<dbReference type="GO" id="GO:0016020">
    <property type="term" value="C:membrane"/>
    <property type="evidence" value="ECO:0007669"/>
    <property type="project" value="UniProtKB-SubCell"/>
</dbReference>
<dbReference type="VEuPathDB" id="FungiDB:NEUTE1DRAFT_128118"/>
<dbReference type="InterPro" id="IPR011701">
    <property type="entry name" value="MFS"/>
</dbReference>
<dbReference type="Gene3D" id="1.20.1250.20">
    <property type="entry name" value="MFS general substrate transporter like domains"/>
    <property type="match status" value="1"/>
</dbReference>
<evidence type="ECO:0000256" key="6">
    <source>
        <dbReference type="SAM" id="Phobius"/>
    </source>
</evidence>
<gene>
    <name evidence="7" type="ORF">NEUTE1DRAFT_128118</name>
</gene>
<protein>
    <recommendedName>
        <fullName evidence="9">MFS general substrate transporter</fullName>
    </recommendedName>
</protein>
<feature type="transmembrane region" description="Helical" evidence="6">
    <location>
        <begin position="575"/>
        <end position="596"/>
    </location>
</feature>
<dbReference type="FunFam" id="1.20.1250.20:FF:000106">
    <property type="entry name" value="MFS transporter, putative"/>
    <property type="match status" value="1"/>
</dbReference>
<evidence type="ECO:0000256" key="2">
    <source>
        <dbReference type="ARBA" id="ARBA00022448"/>
    </source>
</evidence>
<dbReference type="GO" id="GO:0022857">
    <property type="term" value="F:transmembrane transporter activity"/>
    <property type="evidence" value="ECO:0007669"/>
    <property type="project" value="InterPro"/>
</dbReference>
<dbReference type="KEGG" id="nte:NEUTE1DRAFT128118"/>
<dbReference type="RefSeq" id="XP_009848597.1">
    <property type="nucleotide sequence ID" value="XM_009850295.1"/>
</dbReference>
<evidence type="ECO:0008006" key="9">
    <source>
        <dbReference type="Google" id="ProtNLM"/>
    </source>
</evidence>
<dbReference type="OrthoDB" id="1935484at2759"/>
<dbReference type="HOGENOM" id="CLU_366410_0_0_1"/>
<keyword evidence="2" id="KW-0813">Transport</keyword>
<keyword evidence="5 6" id="KW-0472">Membrane</keyword>
<reference evidence="8" key="1">
    <citation type="journal article" date="2011" name="Genetics">
        <title>Massive changes in genome architecture accompany the transition to self-fertility in the filamentous fungus Neurospora tetrasperma.</title>
        <authorList>
            <person name="Ellison C.E."/>
            <person name="Stajich J.E."/>
            <person name="Jacobson D.J."/>
            <person name="Natvig D.O."/>
            <person name="Lapidus A."/>
            <person name="Foster B."/>
            <person name="Aerts A."/>
            <person name="Riley R."/>
            <person name="Lindquist E.A."/>
            <person name="Grigoriev I.V."/>
            <person name="Taylor J.W."/>
        </authorList>
    </citation>
    <scope>NUCLEOTIDE SEQUENCE [LARGE SCALE GENOMIC DNA]</scope>
    <source>
        <strain evidence="8">FGSC 2508 / P0657</strain>
    </source>
</reference>
<feature type="transmembrane region" description="Helical" evidence="6">
    <location>
        <begin position="608"/>
        <end position="627"/>
    </location>
</feature>
<dbReference type="AlphaFoldDB" id="F8ME39"/>
<feature type="transmembrane region" description="Helical" evidence="6">
    <location>
        <begin position="394"/>
        <end position="417"/>
    </location>
</feature>
<comment type="subcellular location">
    <subcellularLocation>
        <location evidence="1">Membrane</location>
        <topology evidence="1">Multi-pass membrane protein</topology>
    </subcellularLocation>
</comment>
<evidence type="ECO:0000313" key="8">
    <source>
        <dbReference type="Proteomes" id="UP000008065"/>
    </source>
</evidence>
<dbReference type="GeneID" id="20825182"/>
<dbReference type="Proteomes" id="UP000008065">
    <property type="component" value="Unassembled WGS sequence"/>
</dbReference>
<keyword evidence="4 6" id="KW-1133">Transmembrane helix</keyword>
<feature type="transmembrane region" description="Helical" evidence="6">
    <location>
        <begin position="667"/>
        <end position="684"/>
    </location>
</feature>
<accession>F8ME39</accession>
<feature type="transmembrane region" description="Helical" evidence="6">
    <location>
        <begin position="463"/>
        <end position="483"/>
    </location>
</feature>
<keyword evidence="8" id="KW-1185">Reference proteome</keyword>
<evidence type="ECO:0000313" key="7">
    <source>
        <dbReference type="EMBL" id="EGO61574.1"/>
    </source>
</evidence>
<dbReference type="InterPro" id="IPR036259">
    <property type="entry name" value="MFS_trans_sf"/>
</dbReference>
<proteinExistence type="predicted"/>
<organism evidence="7 8">
    <name type="scientific">Neurospora tetrasperma (strain FGSC 2508 / ATCC MYA-4615 / P0657)</name>
    <dbReference type="NCBI Taxonomy" id="510951"/>
    <lineage>
        <taxon>Eukaryota</taxon>
        <taxon>Fungi</taxon>
        <taxon>Dikarya</taxon>
        <taxon>Ascomycota</taxon>
        <taxon>Pezizomycotina</taxon>
        <taxon>Sordariomycetes</taxon>
        <taxon>Sordariomycetidae</taxon>
        <taxon>Sordariales</taxon>
        <taxon>Sordariaceae</taxon>
        <taxon>Neurospora</taxon>
    </lineage>
</organism>
<sequence length="761" mass="86114">MIVIDVCIELPLEEALDFFQSASSESHEAPVRPIAGHRSQPPAASKHNCLTDGLQQNHLFEDRISFICLILCNNRPIIGTSNRNIDKRPAYQIQPVYHGTAAEQSSAAVNTNLTIPSCYRVPLLPPRPGYPTDFHIIRVTTKAVAESHPVRLQFVDANLDKLPPDPFPDCLNSQVPLSIIRRPPGRSAAMPKITFQDEKNTISTTTSTSFGFLKDVTGVSSPASVYQVSLTEELSGGTKDTSNYGSTPNHVFSDPAIAAYWADVYERAGYENRHRFDPSFSWSASEERKLVRKMDFRIVFWAWVMFCSLDLHRKNINRAISDDMLPELGMNTNDFNYGQTIFLASFLLAELPLPLPSGLVAKKLGADRFVPMQIVSWSILSGAQVWITKRAHFYVIKALMGVAMGGFIPEIVLWLTYFYKSNELPLRLAFFWTALSTVNIAGSLMAAGILQMRGIRGWSGWQWLFLIEALMSLVVGIFAFVLMPPGPCQTKSWFRGKDGWFSEREEFILVNRLLRDDPSKGDMNNREGVSAKGLLKAIKEWEMWPLYIVGVCAYIPPGPPGEYLSLILRTHGFSVFQANLLTIPAYFLFACNLVILSYFSRRFKERGFIASLSQWWMLSFFAAIVALPDAGVWVRYALLIGILSYPYCHAILVAWTAENSNSVQTRAVSTALYIMFVQDGNIIYDNIYREDDKPLYKRGNKVLLAMVCLNIVLFYLTKAFYVWRNKAKEEKWKAMTSEEQRDYVLTTLDEGPKRLDFRFAH</sequence>
<evidence type="ECO:0000256" key="1">
    <source>
        <dbReference type="ARBA" id="ARBA00004141"/>
    </source>
</evidence>